<reference evidence="9" key="1">
    <citation type="submission" date="2020-11" db="EMBL/GenBank/DDBJ databases">
        <authorList>
            <person name="Whitehead M."/>
        </authorList>
    </citation>
    <scope>NUCLEOTIDE SEQUENCE</scope>
    <source>
        <strain evidence="9">EGII</strain>
    </source>
</reference>
<evidence type="ECO:0000256" key="7">
    <source>
        <dbReference type="RuleBase" id="RU079119"/>
    </source>
</evidence>
<dbReference type="PANTHER" id="PTHR12246">
    <property type="entry name" value="PALMITOYLTRANSFERASE ZDHHC16"/>
    <property type="match status" value="1"/>
</dbReference>
<keyword evidence="4 7" id="KW-1133">Transmembrane helix</keyword>
<gene>
    <name evidence="9" type="ORF">CCAP1982_LOCUS22496</name>
</gene>
<comment type="caution">
    <text evidence="9">The sequence shown here is derived from an EMBL/GenBank/DDBJ whole genome shotgun (WGS) entry which is preliminary data.</text>
</comment>
<dbReference type="GO" id="GO:0019706">
    <property type="term" value="F:protein-cysteine S-palmitoyltransferase activity"/>
    <property type="evidence" value="ECO:0007669"/>
    <property type="project" value="UniProtKB-EC"/>
</dbReference>
<comment type="subcellular location">
    <subcellularLocation>
        <location evidence="1">Membrane</location>
        <topology evidence="1">Multi-pass membrane protein</topology>
    </subcellularLocation>
</comment>
<evidence type="ECO:0000313" key="10">
    <source>
        <dbReference type="Proteomes" id="UP000606786"/>
    </source>
</evidence>
<dbReference type="InterPro" id="IPR001594">
    <property type="entry name" value="Palmitoyltrfase_DHHC"/>
</dbReference>
<proteinExistence type="inferred from homology"/>
<dbReference type="OrthoDB" id="302728at2759"/>
<comment type="domain">
    <text evidence="7">The DHHC domain is required for palmitoyltransferase activity.</text>
</comment>
<feature type="transmembrane region" description="Helical" evidence="7">
    <location>
        <begin position="20"/>
        <end position="42"/>
    </location>
</feature>
<evidence type="ECO:0000256" key="1">
    <source>
        <dbReference type="ARBA" id="ARBA00004141"/>
    </source>
</evidence>
<evidence type="ECO:0000256" key="2">
    <source>
        <dbReference type="ARBA" id="ARBA00022679"/>
    </source>
</evidence>
<comment type="catalytic activity">
    <reaction evidence="7">
        <text>L-cysteinyl-[protein] + hexadecanoyl-CoA = S-hexadecanoyl-L-cysteinyl-[protein] + CoA</text>
        <dbReference type="Rhea" id="RHEA:36683"/>
        <dbReference type="Rhea" id="RHEA-COMP:10131"/>
        <dbReference type="Rhea" id="RHEA-COMP:11032"/>
        <dbReference type="ChEBI" id="CHEBI:29950"/>
        <dbReference type="ChEBI" id="CHEBI:57287"/>
        <dbReference type="ChEBI" id="CHEBI:57379"/>
        <dbReference type="ChEBI" id="CHEBI:74151"/>
        <dbReference type="EC" id="2.3.1.225"/>
    </reaction>
</comment>
<dbReference type="Pfam" id="PF01529">
    <property type="entry name" value="DHHC"/>
    <property type="match status" value="1"/>
</dbReference>
<feature type="domain" description="Palmitoyltransferase DHHC" evidence="8">
    <location>
        <begin position="97"/>
        <end position="233"/>
    </location>
</feature>
<dbReference type="EC" id="2.3.1.225" evidence="7"/>
<dbReference type="GO" id="GO:0016020">
    <property type="term" value="C:membrane"/>
    <property type="evidence" value="ECO:0007669"/>
    <property type="project" value="UniProtKB-SubCell"/>
</dbReference>
<evidence type="ECO:0000256" key="4">
    <source>
        <dbReference type="ARBA" id="ARBA00022989"/>
    </source>
</evidence>
<sequence>MVLRMRKYVFPRRFPEIVYFLIILIFPALVGMYDILIVLPNVHAHGEFMYNFIFISAIFIYANIHGNMFAVMMVDTSIKAIDLNSKATTHDYRSRGFHFCRKCLSVKPPRSFHCQVCNKCILKYSHHCVFTGCCIGHYNMRHYFIFLVYFFIGSVLSLGYLSYFMFWVCAETFRHRLIFLKFLNPFWYTTHKNLWNYITVLFFDMNVVALVITSILLIHYGVPIFKASTAFERRVIILLGKD</sequence>
<dbReference type="PROSITE" id="PS50216">
    <property type="entry name" value="DHHC"/>
    <property type="match status" value="1"/>
</dbReference>
<evidence type="ECO:0000256" key="3">
    <source>
        <dbReference type="ARBA" id="ARBA00022692"/>
    </source>
</evidence>
<feature type="transmembrane region" description="Helical" evidence="7">
    <location>
        <begin position="144"/>
        <end position="166"/>
    </location>
</feature>
<evidence type="ECO:0000313" key="9">
    <source>
        <dbReference type="EMBL" id="CAD7014494.1"/>
    </source>
</evidence>
<protein>
    <recommendedName>
        <fullName evidence="7">Palmitoyltransferase</fullName>
        <ecNumber evidence="7">2.3.1.225</ecNumber>
    </recommendedName>
</protein>
<evidence type="ECO:0000259" key="8">
    <source>
        <dbReference type="Pfam" id="PF01529"/>
    </source>
</evidence>
<feature type="transmembrane region" description="Helical" evidence="7">
    <location>
        <begin position="194"/>
        <end position="218"/>
    </location>
</feature>
<keyword evidence="6 7" id="KW-0012">Acyltransferase</keyword>
<evidence type="ECO:0000256" key="6">
    <source>
        <dbReference type="ARBA" id="ARBA00023315"/>
    </source>
</evidence>
<comment type="similarity">
    <text evidence="7">Belongs to the DHHC palmitoyltransferase family.</text>
</comment>
<keyword evidence="2 7" id="KW-0808">Transferase</keyword>
<dbReference type="AlphaFoldDB" id="A0A811VHM3"/>
<evidence type="ECO:0000256" key="5">
    <source>
        <dbReference type="ARBA" id="ARBA00023136"/>
    </source>
</evidence>
<organism evidence="9 10">
    <name type="scientific">Ceratitis capitata</name>
    <name type="common">Mediterranean fruit fly</name>
    <name type="synonym">Tephritis capitata</name>
    <dbReference type="NCBI Taxonomy" id="7213"/>
    <lineage>
        <taxon>Eukaryota</taxon>
        <taxon>Metazoa</taxon>
        <taxon>Ecdysozoa</taxon>
        <taxon>Arthropoda</taxon>
        <taxon>Hexapoda</taxon>
        <taxon>Insecta</taxon>
        <taxon>Pterygota</taxon>
        <taxon>Neoptera</taxon>
        <taxon>Endopterygota</taxon>
        <taxon>Diptera</taxon>
        <taxon>Brachycera</taxon>
        <taxon>Muscomorpha</taxon>
        <taxon>Tephritoidea</taxon>
        <taxon>Tephritidae</taxon>
        <taxon>Ceratitis</taxon>
        <taxon>Ceratitis</taxon>
    </lineage>
</organism>
<keyword evidence="3 7" id="KW-0812">Transmembrane</keyword>
<name>A0A811VHM3_CERCA</name>
<keyword evidence="10" id="KW-1185">Reference proteome</keyword>
<keyword evidence="5 7" id="KW-0472">Membrane</keyword>
<dbReference type="EMBL" id="CAJHJT010000056">
    <property type="protein sequence ID" value="CAD7014494.1"/>
    <property type="molecule type" value="Genomic_DNA"/>
</dbReference>
<feature type="transmembrane region" description="Helical" evidence="7">
    <location>
        <begin position="48"/>
        <end position="64"/>
    </location>
</feature>
<accession>A0A811VHM3</accession>
<dbReference type="Proteomes" id="UP000606786">
    <property type="component" value="Unassembled WGS sequence"/>
</dbReference>
<dbReference type="InterPro" id="IPR039859">
    <property type="entry name" value="PFA4/ZDH16/20/ERF2-like"/>
</dbReference>